<keyword evidence="2" id="KW-1185">Reference proteome</keyword>
<protein>
    <submittedName>
        <fullName evidence="1">Uncharacterized protein</fullName>
    </submittedName>
</protein>
<reference evidence="2" key="1">
    <citation type="submission" date="2016-10" db="EMBL/GenBank/DDBJ databases">
        <authorList>
            <person name="Varghese N."/>
            <person name="Submissions S."/>
        </authorList>
    </citation>
    <scope>NUCLEOTIDE SEQUENCE [LARGE SCALE GENOMIC DNA]</scope>
    <source>
        <strain evidence="2">DSM 23920</strain>
    </source>
</reference>
<proteinExistence type="predicted"/>
<organism evidence="1 2">
    <name type="scientific">Chitinophaga terrae</name>
    <name type="common">ex Kim and Jung 2007</name>
    <dbReference type="NCBI Taxonomy" id="408074"/>
    <lineage>
        <taxon>Bacteria</taxon>
        <taxon>Pseudomonadati</taxon>
        <taxon>Bacteroidota</taxon>
        <taxon>Chitinophagia</taxon>
        <taxon>Chitinophagales</taxon>
        <taxon>Chitinophagaceae</taxon>
        <taxon>Chitinophaga</taxon>
    </lineage>
</organism>
<sequence length="41" mass="4793">MSHLKIKIGTIYILKMIAIYNPLDLLFKQFTESCPFIGFPF</sequence>
<gene>
    <name evidence="1" type="ORF">SAMN05660909_05034</name>
</gene>
<dbReference type="EMBL" id="FNRL01000034">
    <property type="protein sequence ID" value="SEB05802.1"/>
    <property type="molecule type" value="Genomic_DNA"/>
</dbReference>
<evidence type="ECO:0000313" key="2">
    <source>
        <dbReference type="Proteomes" id="UP000199656"/>
    </source>
</evidence>
<evidence type="ECO:0000313" key="1">
    <source>
        <dbReference type="EMBL" id="SEB05802.1"/>
    </source>
</evidence>
<dbReference type="STRING" id="408074.SAMN05660909_05034"/>
<accession>A0A1H4GAT0</accession>
<dbReference type="AlphaFoldDB" id="A0A1H4GAT0"/>
<dbReference type="Proteomes" id="UP000199656">
    <property type="component" value="Unassembled WGS sequence"/>
</dbReference>
<name>A0A1H4GAT0_9BACT</name>